<evidence type="ECO:0000256" key="6">
    <source>
        <dbReference type="ARBA" id="ARBA00023136"/>
    </source>
</evidence>
<evidence type="ECO:0000256" key="8">
    <source>
        <dbReference type="ARBA" id="ARBA00023180"/>
    </source>
</evidence>
<protein>
    <recommendedName>
        <fullName evidence="11">Ionotropic glutamate receptor C-terminal domain-containing protein</fullName>
    </recommendedName>
</protein>
<dbReference type="GO" id="GO:0050906">
    <property type="term" value="P:detection of stimulus involved in sensory perception"/>
    <property type="evidence" value="ECO:0007669"/>
    <property type="project" value="UniProtKB-ARBA"/>
</dbReference>
<name>A0A8J2WI68_9CRUS</name>
<feature type="transmembrane region" description="Helical" evidence="9">
    <location>
        <begin position="232"/>
        <end position="251"/>
    </location>
</feature>
<evidence type="ECO:0000259" key="11">
    <source>
        <dbReference type="Pfam" id="PF00060"/>
    </source>
</evidence>
<gene>
    <name evidence="12" type="ORF">DGAL_LOCUS11482</name>
</gene>
<feature type="transmembrane region" description="Helical" evidence="9">
    <location>
        <begin position="205"/>
        <end position="226"/>
    </location>
</feature>
<sequence length="525" mass="59035">MKHSLVMLVSVFFFVMKPTSSMSRSAPSHHSTTTSFKKDHLVIFLSQFPVSLKIQRNATGFIIDLQGVSPLILEWLSLRYNFDYSFLDVNFTNIDEVGPSQPGVMSYLLRGECDVIVGVLVPSSKRFQNLNFIHPWMYTPTGLLIPMPDVLQNNVDAVIKPFNFWVWIVLLIVAVSIIVTLSCFNRQLKTKNGNERTKMLPFGGVPVIKIFLLMNDYLCWLAGGYIASKKTAIRLVIGAWCLLTLVLLNVYNSTLISYITTTQNAQVLANSIEEVAADPNINLVITKNLGVDIVLSTAEKGVYRALGDKLRTNPKSRCNLTQECVDMVKSHSGPYVFLDDTLYNTLLCNNFTKQVIISLKAILKEDYQKTQQCKITITGESSMSRGLGWGLPKNSPHLENFNRGTLTLREIGLISFWEKLFQPDTRPCLRGNTYHESFNANKNNKKPLVRLTLCHSDESRQTPRTRLRVTAQRSVNLTGAFALLSIGFLISILAFLGEITFSHIESKFYGGNKTLNRNNSTPTKI</sequence>
<evidence type="ECO:0000256" key="9">
    <source>
        <dbReference type="SAM" id="Phobius"/>
    </source>
</evidence>
<keyword evidence="13" id="KW-1185">Reference proteome</keyword>
<dbReference type="Gene3D" id="3.40.190.10">
    <property type="entry name" value="Periplasmic binding protein-like II"/>
    <property type="match status" value="1"/>
</dbReference>
<feature type="signal peptide" evidence="10">
    <location>
        <begin position="1"/>
        <end position="21"/>
    </location>
</feature>
<dbReference type="PANTHER" id="PTHR42643:SF24">
    <property type="entry name" value="IONOTROPIC RECEPTOR 60A"/>
    <property type="match status" value="1"/>
</dbReference>
<dbReference type="SUPFAM" id="SSF53850">
    <property type="entry name" value="Periplasmic binding protein-like II"/>
    <property type="match status" value="1"/>
</dbReference>
<dbReference type="PANTHER" id="PTHR42643">
    <property type="entry name" value="IONOTROPIC RECEPTOR 20A-RELATED"/>
    <property type="match status" value="1"/>
</dbReference>
<dbReference type="Proteomes" id="UP000789390">
    <property type="component" value="Unassembled WGS sequence"/>
</dbReference>
<dbReference type="EMBL" id="CAKKLH010000281">
    <property type="protein sequence ID" value="CAH0108116.1"/>
    <property type="molecule type" value="Genomic_DNA"/>
</dbReference>
<dbReference type="Gene3D" id="1.10.287.70">
    <property type="match status" value="1"/>
</dbReference>
<keyword evidence="3" id="KW-1003">Cell membrane</keyword>
<comment type="subcellular location">
    <subcellularLocation>
        <location evidence="1">Cell membrane</location>
        <topology evidence="1">Multi-pass membrane protein</topology>
    </subcellularLocation>
</comment>
<keyword evidence="5 9" id="KW-1133">Transmembrane helix</keyword>
<feature type="domain" description="Ionotropic glutamate receptor C-terminal" evidence="11">
    <location>
        <begin position="164"/>
        <end position="469"/>
    </location>
</feature>
<dbReference type="InterPro" id="IPR052192">
    <property type="entry name" value="Insect_Ionotropic_Sensory_Rcpt"/>
</dbReference>
<dbReference type="GO" id="GO:0005886">
    <property type="term" value="C:plasma membrane"/>
    <property type="evidence" value="ECO:0007669"/>
    <property type="project" value="UniProtKB-SubCell"/>
</dbReference>
<keyword evidence="8" id="KW-0325">Glycoprotein</keyword>
<reference evidence="12" key="1">
    <citation type="submission" date="2021-11" db="EMBL/GenBank/DDBJ databases">
        <authorList>
            <person name="Schell T."/>
        </authorList>
    </citation>
    <scope>NUCLEOTIDE SEQUENCE</scope>
    <source>
        <strain evidence="12">M5</strain>
    </source>
</reference>
<evidence type="ECO:0000256" key="5">
    <source>
        <dbReference type="ARBA" id="ARBA00022989"/>
    </source>
</evidence>
<evidence type="ECO:0000256" key="2">
    <source>
        <dbReference type="ARBA" id="ARBA00008685"/>
    </source>
</evidence>
<dbReference type="GO" id="GO:0015276">
    <property type="term" value="F:ligand-gated monoatomic ion channel activity"/>
    <property type="evidence" value="ECO:0007669"/>
    <property type="project" value="InterPro"/>
</dbReference>
<dbReference type="AlphaFoldDB" id="A0A8J2WI68"/>
<dbReference type="Pfam" id="PF00060">
    <property type="entry name" value="Lig_chan"/>
    <property type="match status" value="1"/>
</dbReference>
<keyword evidence="7" id="KW-0675">Receptor</keyword>
<comment type="caution">
    <text evidence="12">The sequence shown here is derived from an EMBL/GenBank/DDBJ whole genome shotgun (WGS) entry which is preliminary data.</text>
</comment>
<dbReference type="InterPro" id="IPR001320">
    <property type="entry name" value="Iontro_rcpt_C"/>
</dbReference>
<accession>A0A8J2WI68</accession>
<evidence type="ECO:0000256" key="3">
    <source>
        <dbReference type="ARBA" id="ARBA00022475"/>
    </source>
</evidence>
<organism evidence="12 13">
    <name type="scientific">Daphnia galeata</name>
    <dbReference type="NCBI Taxonomy" id="27404"/>
    <lineage>
        <taxon>Eukaryota</taxon>
        <taxon>Metazoa</taxon>
        <taxon>Ecdysozoa</taxon>
        <taxon>Arthropoda</taxon>
        <taxon>Crustacea</taxon>
        <taxon>Branchiopoda</taxon>
        <taxon>Diplostraca</taxon>
        <taxon>Cladocera</taxon>
        <taxon>Anomopoda</taxon>
        <taxon>Daphniidae</taxon>
        <taxon>Daphnia</taxon>
    </lineage>
</organism>
<evidence type="ECO:0000313" key="13">
    <source>
        <dbReference type="Proteomes" id="UP000789390"/>
    </source>
</evidence>
<keyword evidence="10" id="KW-0732">Signal</keyword>
<evidence type="ECO:0000256" key="4">
    <source>
        <dbReference type="ARBA" id="ARBA00022692"/>
    </source>
</evidence>
<evidence type="ECO:0000313" key="12">
    <source>
        <dbReference type="EMBL" id="CAH0108116.1"/>
    </source>
</evidence>
<evidence type="ECO:0000256" key="7">
    <source>
        <dbReference type="ARBA" id="ARBA00023170"/>
    </source>
</evidence>
<feature type="chain" id="PRO_5035269554" description="Ionotropic glutamate receptor C-terminal domain-containing protein" evidence="10">
    <location>
        <begin position="22"/>
        <end position="525"/>
    </location>
</feature>
<feature type="transmembrane region" description="Helical" evidence="9">
    <location>
        <begin position="474"/>
        <end position="496"/>
    </location>
</feature>
<keyword evidence="4 9" id="KW-0812">Transmembrane</keyword>
<evidence type="ECO:0000256" key="10">
    <source>
        <dbReference type="SAM" id="SignalP"/>
    </source>
</evidence>
<feature type="transmembrane region" description="Helical" evidence="9">
    <location>
        <begin position="164"/>
        <end position="184"/>
    </location>
</feature>
<evidence type="ECO:0000256" key="1">
    <source>
        <dbReference type="ARBA" id="ARBA00004651"/>
    </source>
</evidence>
<proteinExistence type="inferred from homology"/>
<keyword evidence="6 9" id="KW-0472">Membrane</keyword>
<dbReference type="OrthoDB" id="8182981at2759"/>
<comment type="similarity">
    <text evidence="2">Belongs to the glutamate-gated ion channel (TC 1.A.10.1) family.</text>
</comment>